<protein>
    <recommendedName>
        <fullName evidence="3">ParB/Sulfiredoxin domain-containing protein</fullName>
    </recommendedName>
</protein>
<reference evidence="1" key="2">
    <citation type="journal article" date="2021" name="PeerJ">
        <title>Extensive microbial diversity within the chicken gut microbiome revealed by metagenomics and culture.</title>
        <authorList>
            <person name="Gilroy R."/>
            <person name="Ravi A."/>
            <person name="Getino M."/>
            <person name="Pursley I."/>
            <person name="Horton D.L."/>
            <person name="Alikhan N.F."/>
            <person name="Baker D."/>
            <person name="Gharbi K."/>
            <person name="Hall N."/>
            <person name="Watson M."/>
            <person name="Adriaenssens E.M."/>
            <person name="Foster-Nyarko E."/>
            <person name="Jarju S."/>
            <person name="Secka A."/>
            <person name="Antonio M."/>
            <person name="Oren A."/>
            <person name="Chaudhuri R.R."/>
            <person name="La Ragione R."/>
            <person name="Hildebrand F."/>
            <person name="Pallen M.J."/>
        </authorList>
    </citation>
    <scope>NUCLEOTIDE SEQUENCE</scope>
    <source>
        <strain evidence="1">B1-15692</strain>
    </source>
</reference>
<comment type="caution">
    <text evidence="1">The sequence shown here is derived from an EMBL/GenBank/DDBJ whole genome shotgun (WGS) entry which is preliminary data.</text>
</comment>
<dbReference type="AlphaFoldDB" id="A0A9D9NB73"/>
<evidence type="ECO:0000313" key="1">
    <source>
        <dbReference type="EMBL" id="MBO8467178.1"/>
    </source>
</evidence>
<gene>
    <name evidence="1" type="ORF">IAB99_05375</name>
</gene>
<sequence>MGTHKNVNVVEVGLSDIRDNDNNPRMIKTHKFNKLLISVLGFPKMLYIRPVVVDDSGLILGGNQRYKALVQISKMSGSEIRSKLDKGIEMGQKFDPDEMMSYWTEWLSNPRVPVIRASDLTSDEQDWFIAADNVSSGEWDWDKLVAKWDVDFLGSLGIDLPQQKDSFEKKFNSFNDQNCLYPIVPKFDERHELFIIISDSEVDSNFLREKLNMQKMESYKRGKYSKSNVISIKDVLKSL</sequence>
<dbReference type="SUPFAM" id="SSF110849">
    <property type="entry name" value="ParB/Sulfiredoxin"/>
    <property type="match status" value="1"/>
</dbReference>
<name>A0A9D9NB73_9BACT</name>
<proteinExistence type="predicted"/>
<evidence type="ECO:0008006" key="3">
    <source>
        <dbReference type="Google" id="ProtNLM"/>
    </source>
</evidence>
<dbReference type="InterPro" id="IPR036086">
    <property type="entry name" value="ParB/Sulfiredoxin_sf"/>
</dbReference>
<dbReference type="EMBL" id="JADIMH010000031">
    <property type="protein sequence ID" value="MBO8467178.1"/>
    <property type="molecule type" value="Genomic_DNA"/>
</dbReference>
<evidence type="ECO:0000313" key="2">
    <source>
        <dbReference type="Proteomes" id="UP000823660"/>
    </source>
</evidence>
<accession>A0A9D9NB73</accession>
<dbReference type="Proteomes" id="UP000823660">
    <property type="component" value="Unassembled WGS sequence"/>
</dbReference>
<reference evidence="1" key="1">
    <citation type="submission" date="2020-10" db="EMBL/GenBank/DDBJ databases">
        <authorList>
            <person name="Gilroy R."/>
        </authorList>
    </citation>
    <scope>NUCLEOTIDE SEQUENCE</scope>
    <source>
        <strain evidence="1">B1-15692</strain>
    </source>
</reference>
<organism evidence="1 2">
    <name type="scientific">Candidatus Cryptobacteroides faecipullorum</name>
    <dbReference type="NCBI Taxonomy" id="2840764"/>
    <lineage>
        <taxon>Bacteria</taxon>
        <taxon>Pseudomonadati</taxon>
        <taxon>Bacteroidota</taxon>
        <taxon>Bacteroidia</taxon>
        <taxon>Bacteroidales</taxon>
        <taxon>Candidatus Cryptobacteroides</taxon>
    </lineage>
</organism>